<comment type="caution">
    <text evidence="1">The sequence shown here is derived from an EMBL/GenBank/DDBJ whole genome shotgun (WGS) entry which is preliminary data.</text>
</comment>
<evidence type="ECO:0000313" key="1">
    <source>
        <dbReference type="EMBL" id="RAS47997.1"/>
    </source>
</evidence>
<keyword evidence="2" id="KW-1185">Reference proteome</keyword>
<accession>A0ABX9DT56</accession>
<gene>
    <name evidence="1" type="ORF">BC673_10251</name>
</gene>
<organism evidence="1 2">
    <name type="scientific">Prevotella pallens</name>
    <dbReference type="NCBI Taxonomy" id="60133"/>
    <lineage>
        <taxon>Bacteria</taxon>
        <taxon>Pseudomonadati</taxon>
        <taxon>Bacteroidota</taxon>
        <taxon>Bacteroidia</taxon>
        <taxon>Bacteroidales</taxon>
        <taxon>Prevotellaceae</taxon>
        <taxon>Prevotella</taxon>
    </lineage>
</organism>
<proteinExistence type="predicted"/>
<reference evidence="1 2" key="1">
    <citation type="submission" date="2018-06" db="EMBL/GenBank/DDBJ databases">
        <title>Genomic Encyclopedia of Archaeal and Bacterial Type Strains, Phase II (KMG-II): from individual species to whole genera.</title>
        <authorList>
            <person name="Goeker M."/>
        </authorList>
    </citation>
    <scope>NUCLEOTIDE SEQUENCE [LARGE SCALE GENOMIC DNA]</scope>
    <source>
        <strain evidence="1 2">DSM 18710</strain>
    </source>
</reference>
<dbReference type="EMBL" id="QLTQ01000002">
    <property type="protein sequence ID" value="RAS47997.1"/>
    <property type="molecule type" value="Genomic_DNA"/>
</dbReference>
<sequence length="49" mass="5786">MPAIRKNFYICTEFLPIVRLKTAEQNSIVCKVSLLIRDNKILQDLIYFI</sequence>
<evidence type="ECO:0000313" key="2">
    <source>
        <dbReference type="Proteomes" id="UP000249852"/>
    </source>
</evidence>
<protein>
    <submittedName>
        <fullName evidence="1">Uncharacterized protein</fullName>
    </submittedName>
</protein>
<dbReference type="Proteomes" id="UP000249852">
    <property type="component" value="Unassembled WGS sequence"/>
</dbReference>
<name>A0ABX9DT56_9BACT</name>